<dbReference type="PANTHER" id="PTHR24171">
    <property type="entry name" value="ANKYRIN REPEAT DOMAIN-CONTAINING PROTEIN 39-RELATED"/>
    <property type="match status" value="1"/>
</dbReference>
<dbReference type="InterPro" id="IPR002110">
    <property type="entry name" value="Ankyrin_rpt"/>
</dbReference>
<dbReference type="EMBL" id="CP092870">
    <property type="protein sequence ID" value="UYV71306.1"/>
    <property type="molecule type" value="Genomic_DNA"/>
</dbReference>
<evidence type="ECO:0000256" key="2">
    <source>
        <dbReference type="ARBA" id="ARBA00022483"/>
    </source>
</evidence>
<feature type="region of interest" description="Disordered" evidence="9">
    <location>
        <begin position="1"/>
        <end position="56"/>
    </location>
</feature>
<dbReference type="PROSITE" id="PS50297">
    <property type="entry name" value="ANK_REP_REGION"/>
    <property type="match status" value="1"/>
</dbReference>
<dbReference type="Pfam" id="PF12796">
    <property type="entry name" value="Ank_2"/>
    <property type="match status" value="1"/>
</dbReference>
<dbReference type="InterPro" id="IPR036770">
    <property type="entry name" value="Ankyrin_rpt-contain_sf"/>
</dbReference>
<evidence type="ECO:0000256" key="5">
    <source>
        <dbReference type="ARBA" id="ARBA00023028"/>
    </source>
</evidence>
<protein>
    <submittedName>
        <fullName evidence="10">Uncharacterized protein</fullName>
    </submittedName>
</protein>
<dbReference type="PROSITE" id="PS50088">
    <property type="entry name" value="ANK_REPEAT"/>
    <property type="match status" value="1"/>
</dbReference>
<evidence type="ECO:0000256" key="6">
    <source>
        <dbReference type="ARBA" id="ARBA00023043"/>
    </source>
</evidence>
<dbReference type="SUPFAM" id="SSF48403">
    <property type="entry name" value="Ankyrin repeat"/>
    <property type="match status" value="1"/>
</dbReference>
<reference evidence="10 11" key="1">
    <citation type="submission" date="2022-01" db="EMBL/GenBank/DDBJ databases">
        <title>A chromosomal length assembly of Cordylochernes scorpioides.</title>
        <authorList>
            <person name="Zeh D."/>
            <person name="Zeh J."/>
        </authorList>
    </citation>
    <scope>NUCLEOTIDE SEQUENCE [LARGE SCALE GENOMIC DNA]</scope>
    <source>
        <strain evidence="10">IN4F17</strain>
        <tissue evidence="10">Whole Body</tissue>
    </source>
</reference>
<evidence type="ECO:0000256" key="4">
    <source>
        <dbReference type="ARBA" id="ARBA00022737"/>
    </source>
</evidence>
<feature type="repeat" description="ANK" evidence="8">
    <location>
        <begin position="175"/>
        <end position="207"/>
    </location>
</feature>
<keyword evidence="7" id="KW-0472">Membrane</keyword>
<keyword evidence="4" id="KW-0677">Repeat</keyword>
<feature type="compositionally biased region" description="Basic and acidic residues" evidence="9">
    <location>
        <begin position="8"/>
        <end position="30"/>
    </location>
</feature>
<keyword evidence="5" id="KW-0800">Toxin</keyword>
<keyword evidence="5" id="KW-0638">Presynaptic neurotoxin</keyword>
<keyword evidence="11" id="KW-1185">Reference proteome</keyword>
<evidence type="ECO:0000313" key="10">
    <source>
        <dbReference type="EMBL" id="UYV71306.1"/>
    </source>
</evidence>
<gene>
    <name evidence="10" type="ORF">LAZ67_8002567</name>
</gene>
<proteinExistence type="predicted"/>
<evidence type="ECO:0000256" key="1">
    <source>
        <dbReference type="ARBA" id="ARBA00004175"/>
    </source>
</evidence>
<dbReference type="SMART" id="SM00248">
    <property type="entry name" value="ANK"/>
    <property type="match status" value="2"/>
</dbReference>
<name>A0ABY6KR27_9ARAC</name>
<keyword evidence="7" id="KW-1053">Target membrane</keyword>
<keyword evidence="5" id="KW-0528">Neurotoxin</keyword>
<sequence length="224" mass="25263">MKSGNPRKSNEPRNYAKVDNDELELSRRLESSQSSSQDDAALSASSINESDSSVNEERARKGVGWPVLYYKKFNDIDLDNEVILNHDYHKSKILRGEIKEKIEITNRNNEEVYDDANTVEIGSGPQARWVGKFVTFSTTQEKVIENVGKAIEDNNPKEVRLLLEKGVDPNIQNSKGNTPLEEAAFKGHTEVARLLLDNGAEVNYVNSNEKTPLLIAVFHMDMRK</sequence>
<organism evidence="10 11">
    <name type="scientific">Cordylochernes scorpioides</name>
    <dbReference type="NCBI Taxonomy" id="51811"/>
    <lineage>
        <taxon>Eukaryota</taxon>
        <taxon>Metazoa</taxon>
        <taxon>Ecdysozoa</taxon>
        <taxon>Arthropoda</taxon>
        <taxon>Chelicerata</taxon>
        <taxon>Arachnida</taxon>
        <taxon>Pseudoscorpiones</taxon>
        <taxon>Cheliferoidea</taxon>
        <taxon>Chernetidae</taxon>
        <taxon>Cordylochernes</taxon>
    </lineage>
</organism>
<evidence type="ECO:0000256" key="7">
    <source>
        <dbReference type="ARBA" id="ARBA00023298"/>
    </source>
</evidence>
<keyword evidence="3" id="KW-1052">Target cell membrane</keyword>
<keyword evidence="2" id="KW-0268">Exocytosis</keyword>
<evidence type="ECO:0000313" key="11">
    <source>
        <dbReference type="Proteomes" id="UP001235939"/>
    </source>
</evidence>
<dbReference type="Gene3D" id="1.25.40.20">
    <property type="entry name" value="Ankyrin repeat-containing domain"/>
    <property type="match status" value="1"/>
</dbReference>
<evidence type="ECO:0000256" key="8">
    <source>
        <dbReference type="PROSITE-ProRule" id="PRU00023"/>
    </source>
</evidence>
<dbReference type="Proteomes" id="UP001235939">
    <property type="component" value="Chromosome 08"/>
</dbReference>
<accession>A0ABY6KR27</accession>
<keyword evidence="6 8" id="KW-0040">ANK repeat</keyword>
<feature type="compositionally biased region" description="Low complexity" evidence="9">
    <location>
        <begin position="31"/>
        <end position="46"/>
    </location>
</feature>
<evidence type="ECO:0000256" key="3">
    <source>
        <dbReference type="ARBA" id="ARBA00022537"/>
    </source>
</evidence>
<comment type="subcellular location">
    <subcellularLocation>
        <location evidence="1">Target cell membrane</location>
    </subcellularLocation>
</comment>
<evidence type="ECO:0000256" key="9">
    <source>
        <dbReference type="SAM" id="MobiDB-lite"/>
    </source>
</evidence>